<keyword evidence="1 5" id="KW-0238">DNA-binding</keyword>
<dbReference type="Pfam" id="PF00196">
    <property type="entry name" value="GerE"/>
    <property type="match status" value="1"/>
</dbReference>
<feature type="domain" description="Response regulatory" evidence="4">
    <location>
        <begin position="28"/>
        <end position="142"/>
    </location>
</feature>
<evidence type="ECO:0000313" key="6">
    <source>
        <dbReference type="Proteomes" id="UP001549145"/>
    </source>
</evidence>
<dbReference type="GO" id="GO:0003677">
    <property type="term" value="F:DNA binding"/>
    <property type="evidence" value="ECO:0007669"/>
    <property type="project" value="UniProtKB-KW"/>
</dbReference>
<evidence type="ECO:0000313" key="5">
    <source>
        <dbReference type="EMBL" id="MET3693351.1"/>
    </source>
</evidence>
<dbReference type="PRINTS" id="PR00038">
    <property type="entry name" value="HTHLUXR"/>
</dbReference>
<dbReference type="CDD" id="cd06170">
    <property type="entry name" value="LuxR_C_like"/>
    <property type="match status" value="1"/>
</dbReference>
<dbReference type="InterPro" id="IPR016032">
    <property type="entry name" value="Sig_transdc_resp-reg_C-effctor"/>
</dbReference>
<dbReference type="PROSITE" id="PS50043">
    <property type="entry name" value="HTH_LUXR_2"/>
    <property type="match status" value="1"/>
</dbReference>
<gene>
    <name evidence="5" type="ORF">ABID43_002898</name>
</gene>
<dbReference type="Gene3D" id="3.40.50.2300">
    <property type="match status" value="1"/>
</dbReference>
<dbReference type="PANTHER" id="PTHR45566">
    <property type="entry name" value="HTH-TYPE TRANSCRIPTIONAL REGULATOR YHJB-RELATED"/>
    <property type="match status" value="1"/>
</dbReference>
<evidence type="ECO:0000256" key="1">
    <source>
        <dbReference type="ARBA" id="ARBA00023125"/>
    </source>
</evidence>
<reference evidence="5 6" key="1">
    <citation type="submission" date="2024-06" db="EMBL/GenBank/DDBJ databases">
        <title>Genomic Encyclopedia of Type Strains, Phase IV (KMG-IV): sequencing the most valuable type-strain genomes for metagenomic binning, comparative biology and taxonomic classification.</title>
        <authorList>
            <person name="Goeker M."/>
        </authorList>
    </citation>
    <scope>NUCLEOTIDE SEQUENCE [LARGE SCALE GENOMIC DNA]</scope>
    <source>
        <strain evidence="5 6">DSM 21331</strain>
    </source>
</reference>
<dbReference type="InterPro" id="IPR001789">
    <property type="entry name" value="Sig_transdc_resp-reg_receiver"/>
</dbReference>
<comment type="caution">
    <text evidence="5">The sequence shown here is derived from an EMBL/GenBank/DDBJ whole genome shotgun (WGS) entry which is preliminary data.</text>
</comment>
<evidence type="ECO:0000259" key="4">
    <source>
        <dbReference type="PROSITE" id="PS50110"/>
    </source>
</evidence>
<dbReference type="PROSITE" id="PS50110">
    <property type="entry name" value="RESPONSE_REGULATORY"/>
    <property type="match status" value="1"/>
</dbReference>
<evidence type="ECO:0000259" key="3">
    <source>
        <dbReference type="PROSITE" id="PS50043"/>
    </source>
</evidence>
<dbReference type="Proteomes" id="UP001549145">
    <property type="component" value="Unassembled WGS sequence"/>
</dbReference>
<name>A0ABV2L691_9HYPH</name>
<dbReference type="InterPro" id="IPR051015">
    <property type="entry name" value="EvgA-like"/>
</dbReference>
<keyword evidence="6" id="KW-1185">Reference proteome</keyword>
<dbReference type="SMART" id="SM00448">
    <property type="entry name" value="REC"/>
    <property type="match status" value="1"/>
</dbReference>
<dbReference type="SUPFAM" id="SSF46894">
    <property type="entry name" value="C-terminal effector domain of the bipartite response regulators"/>
    <property type="match status" value="1"/>
</dbReference>
<evidence type="ECO:0000256" key="2">
    <source>
        <dbReference type="PROSITE-ProRule" id="PRU00169"/>
    </source>
</evidence>
<dbReference type="RefSeq" id="WP_238281440.1">
    <property type="nucleotide sequence ID" value="NZ_BPQL01000123.1"/>
</dbReference>
<dbReference type="EMBL" id="JBEPMM010000007">
    <property type="protein sequence ID" value="MET3693351.1"/>
    <property type="molecule type" value="Genomic_DNA"/>
</dbReference>
<dbReference type="PROSITE" id="PS00622">
    <property type="entry name" value="HTH_LUXR_1"/>
    <property type="match status" value="1"/>
</dbReference>
<accession>A0ABV2L691</accession>
<comment type="caution">
    <text evidence="2">Lacks conserved residue(s) required for the propagation of feature annotation.</text>
</comment>
<sequence>MDILAGIDFSRTTLGHATLDVDPGRTPSILLIDDRILERECLIFRLTVAGFQVLAAMNAEDWQASVGTDTLSLILYVCDGSAEKRRRTIAGLLQAPHTHPVVVLSQSDDMANVIEAIECGARGYISSRANVDHVIAAIRFVLAGGVFVPASSMLAARKARVDPAADPAWQSNFTAKQMAVLEGIRRGKPNKVIAYELNMCESTVKVHVRNVMKKLKARNRTELAFKATEMTL</sequence>
<proteinExistence type="predicted"/>
<dbReference type="SMART" id="SM00421">
    <property type="entry name" value="HTH_LUXR"/>
    <property type="match status" value="1"/>
</dbReference>
<organism evidence="5 6">
    <name type="scientific">Methylobacterium goesingense</name>
    <dbReference type="NCBI Taxonomy" id="243690"/>
    <lineage>
        <taxon>Bacteria</taxon>
        <taxon>Pseudomonadati</taxon>
        <taxon>Pseudomonadota</taxon>
        <taxon>Alphaproteobacteria</taxon>
        <taxon>Hyphomicrobiales</taxon>
        <taxon>Methylobacteriaceae</taxon>
        <taxon>Methylobacterium</taxon>
    </lineage>
</organism>
<dbReference type="InterPro" id="IPR000792">
    <property type="entry name" value="Tscrpt_reg_LuxR_C"/>
</dbReference>
<protein>
    <submittedName>
        <fullName evidence="5">DNA-binding NarL/FixJ family response regulator</fullName>
    </submittedName>
</protein>
<dbReference type="SUPFAM" id="SSF52172">
    <property type="entry name" value="CheY-like"/>
    <property type="match status" value="1"/>
</dbReference>
<dbReference type="InterPro" id="IPR011006">
    <property type="entry name" value="CheY-like_superfamily"/>
</dbReference>
<feature type="domain" description="HTH luxR-type" evidence="3">
    <location>
        <begin position="166"/>
        <end position="231"/>
    </location>
</feature>
<dbReference type="PANTHER" id="PTHR45566:SF1">
    <property type="entry name" value="HTH-TYPE TRANSCRIPTIONAL REGULATOR YHJB-RELATED"/>
    <property type="match status" value="1"/>
</dbReference>